<dbReference type="EMBL" id="JARBHB010000004">
    <property type="protein sequence ID" value="KAJ8884924.1"/>
    <property type="molecule type" value="Genomic_DNA"/>
</dbReference>
<evidence type="ECO:0000313" key="2">
    <source>
        <dbReference type="Proteomes" id="UP001159363"/>
    </source>
</evidence>
<name>A0ABQ9HKR1_9NEOP</name>
<proteinExistence type="predicted"/>
<accession>A0ABQ9HKR1</accession>
<protein>
    <submittedName>
        <fullName evidence="1">Uncharacterized protein</fullName>
    </submittedName>
</protein>
<sequence length="86" mass="9561">MAPARMTLWGNPTSITDKDLGWGKQVGIVLYFLASQEQLVSMDLQRHNLHSGQICNILVAENTVSSVQDIYTYLDNIVSIIIGQLI</sequence>
<evidence type="ECO:0000313" key="1">
    <source>
        <dbReference type="EMBL" id="KAJ8884924.1"/>
    </source>
</evidence>
<dbReference type="Proteomes" id="UP001159363">
    <property type="component" value="Chromosome X"/>
</dbReference>
<reference evidence="1 2" key="1">
    <citation type="submission" date="2023-02" db="EMBL/GenBank/DDBJ databases">
        <title>LHISI_Scaffold_Assembly.</title>
        <authorList>
            <person name="Stuart O.P."/>
            <person name="Cleave R."/>
            <person name="Magrath M.J.L."/>
            <person name="Mikheyev A.S."/>
        </authorList>
    </citation>
    <scope>NUCLEOTIDE SEQUENCE [LARGE SCALE GENOMIC DNA]</scope>
    <source>
        <strain evidence="1">Daus_M_001</strain>
        <tissue evidence="1">Leg muscle</tissue>
    </source>
</reference>
<gene>
    <name evidence="1" type="ORF">PR048_011120</name>
</gene>
<organism evidence="1 2">
    <name type="scientific">Dryococelus australis</name>
    <dbReference type="NCBI Taxonomy" id="614101"/>
    <lineage>
        <taxon>Eukaryota</taxon>
        <taxon>Metazoa</taxon>
        <taxon>Ecdysozoa</taxon>
        <taxon>Arthropoda</taxon>
        <taxon>Hexapoda</taxon>
        <taxon>Insecta</taxon>
        <taxon>Pterygota</taxon>
        <taxon>Neoptera</taxon>
        <taxon>Polyneoptera</taxon>
        <taxon>Phasmatodea</taxon>
        <taxon>Verophasmatodea</taxon>
        <taxon>Anareolatae</taxon>
        <taxon>Phasmatidae</taxon>
        <taxon>Eurycanthinae</taxon>
        <taxon>Dryococelus</taxon>
    </lineage>
</organism>
<keyword evidence="2" id="KW-1185">Reference proteome</keyword>
<comment type="caution">
    <text evidence="1">The sequence shown here is derived from an EMBL/GenBank/DDBJ whole genome shotgun (WGS) entry which is preliminary data.</text>
</comment>